<evidence type="ECO:0000256" key="1">
    <source>
        <dbReference type="ARBA" id="ARBA00006484"/>
    </source>
</evidence>
<dbReference type="SUPFAM" id="SSF51735">
    <property type="entry name" value="NAD(P)-binding Rossmann-fold domains"/>
    <property type="match status" value="1"/>
</dbReference>
<dbReference type="CDD" id="cd05324">
    <property type="entry name" value="carb_red_PTCR-like_SDR_c"/>
    <property type="match status" value="1"/>
</dbReference>
<dbReference type="PANTHER" id="PTHR43490">
    <property type="entry name" value="(+)-NEOMENTHOL DEHYDROGENASE"/>
    <property type="match status" value="1"/>
</dbReference>
<dbReference type="KEGG" id="fbm:MQE35_02375"/>
<proteinExistence type="inferred from homology"/>
<keyword evidence="3" id="KW-0560">Oxidoreductase</keyword>
<evidence type="ECO:0000313" key="6">
    <source>
        <dbReference type="Proteomes" id="UP000831290"/>
    </source>
</evidence>
<dbReference type="EMBL" id="CP094358">
    <property type="protein sequence ID" value="UOB18156.1"/>
    <property type="molecule type" value="Genomic_DNA"/>
</dbReference>
<gene>
    <name evidence="5" type="ORF">MQE35_02375</name>
</gene>
<dbReference type="Proteomes" id="UP000831290">
    <property type="component" value="Chromosome"/>
</dbReference>
<dbReference type="RefSeq" id="WP_255844163.1">
    <property type="nucleotide sequence ID" value="NZ_CP094358.1"/>
</dbReference>
<organism evidence="5 6">
    <name type="scientific">Abyssalbus ytuae</name>
    <dbReference type="NCBI Taxonomy" id="2926907"/>
    <lineage>
        <taxon>Bacteria</taxon>
        <taxon>Pseudomonadati</taxon>
        <taxon>Bacteroidota</taxon>
        <taxon>Flavobacteriia</taxon>
        <taxon>Flavobacteriales</taxon>
        <taxon>Flavobacteriaceae</taxon>
        <taxon>Abyssalbus</taxon>
    </lineage>
</organism>
<reference evidence="5" key="1">
    <citation type="submission" date="2022-03" db="EMBL/GenBank/DDBJ databases">
        <title>Description of Abyssus ytuae gen. nov., sp. nov., a novel member of the family Flavobacteriaceae isolated from the sediment of Mariana Trench.</title>
        <authorList>
            <person name="Zhang J."/>
            <person name="Xu X."/>
        </authorList>
    </citation>
    <scope>NUCLEOTIDE SEQUENCE</scope>
    <source>
        <strain evidence="5">MT3330</strain>
    </source>
</reference>
<dbReference type="PRINTS" id="PR00081">
    <property type="entry name" value="GDHRDH"/>
</dbReference>
<evidence type="ECO:0000313" key="5">
    <source>
        <dbReference type="EMBL" id="UOB18156.1"/>
    </source>
</evidence>
<dbReference type="Pfam" id="PF00106">
    <property type="entry name" value="adh_short"/>
    <property type="match status" value="1"/>
</dbReference>
<name>A0A9E7A1T0_9FLAO</name>
<dbReference type="InterPro" id="IPR002347">
    <property type="entry name" value="SDR_fam"/>
</dbReference>
<evidence type="ECO:0000256" key="4">
    <source>
        <dbReference type="RuleBase" id="RU000363"/>
    </source>
</evidence>
<evidence type="ECO:0000256" key="2">
    <source>
        <dbReference type="ARBA" id="ARBA00022857"/>
    </source>
</evidence>
<dbReference type="InterPro" id="IPR045313">
    <property type="entry name" value="CBR1-like"/>
</dbReference>
<dbReference type="Gene3D" id="3.40.50.720">
    <property type="entry name" value="NAD(P)-binding Rossmann-like Domain"/>
    <property type="match status" value="1"/>
</dbReference>
<evidence type="ECO:0000256" key="3">
    <source>
        <dbReference type="ARBA" id="ARBA00023002"/>
    </source>
</evidence>
<accession>A0A9E7A1T0</accession>
<dbReference type="AlphaFoldDB" id="A0A9E7A1T0"/>
<protein>
    <submittedName>
        <fullName evidence="5">SDR family oxidoreductase</fullName>
    </submittedName>
</protein>
<keyword evidence="2" id="KW-0521">NADP</keyword>
<sequence length="255" mass="28258">MNSKNHEHPKVNIKNVSKSVFITGANKGIGFETAKQLARLGYFVYIGSRDKNKGTEAVKKLKALGLLNVACIQIDVTDLNSIKSARQELETKTQHLDILINNAGIRGNIPQPASQVPVETIRNTFETNFFGVVQTTQQFIDLLKKAKKPIIVNVTSDLASLTNHSDPAWKFYPFKSSAYSPSKTALNAYTVMLAHELKDSNFKVNCVNPGHTATDFNNYRGEKTVEQGAGVIVKYTTLDNTETGKFYSEEGETPW</sequence>
<comment type="similarity">
    <text evidence="1 4">Belongs to the short-chain dehydrogenases/reductases (SDR) family.</text>
</comment>
<dbReference type="PRINTS" id="PR00080">
    <property type="entry name" value="SDRFAMILY"/>
</dbReference>
<dbReference type="GO" id="GO:0016616">
    <property type="term" value="F:oxidoreductase activity, acting on the CH-OH group of donors, NAD or NADP as acceptor"/>
    <property type="evidence" value="ECO:0007669"/>
    <property type="project" value="InterPro"/>
</dbReference>
<keyword evidence="6" id="KW-1185">Reference proteome</keyword>
<dbReference type="PANTHER" id="PTHR43490:SF99">
    <property type="entry name" value="SHORT-CHAIN DEHYDROGENASE_REDUCTASE"/>
    <property type="match status" value="1"/>
</dbReference>
<dbReference type="InterPro" id="IPR036291">
    <property type="entry name" value="NAD(P)-bd_dom_sf"/>
</dbReference>